<dbReference type="InterPro" id="IPR019757">
    <property type="entry name" value="Pept_S26A_signal_pept_1_Lys-AS"/>
</dbReference>
<dbReference type="EC" id="3.4.21.89" evidence="3 8"/>
<evidence type="ECO:0000256" key="1">
    <source>
        <dbReference type="ARBA" id="ARBA00000677"/>
    </source>
</evidence>
<dbReference type="Proteomes" id="UP000557392">
    <property type="component" value="Unassembled WGS sequence"/>
</dbReference>
<accession>A0A7W6JVI0</accession>
<comment type="similarity">
    <text evidence="2 9">Belongs to the peptidase S26 family.</text>
</comment>
<evidence type="ECO:0000256" key="6">
    <source>
        <dbReference type="ARBA" id="ARBA00022801"/>
    </source>
</evidence>
<organism evidence="11 12">
    <name type="scientific">Sphingomonas kyeonggiensis</name>
    <dbReference type="NCBI Taxonomy" id="1268553"/>
    <lineage>
        <taxon>Bacteria</taxon>
        <taxon>Pseudomonadati</taxon>
        <taxon>Pseudomonadota</taxon>
        <taxon>Alphaproteobacteria</taxon>
        <taxon>Sphingomonadales</taxon>
        <taxon>Sphingomonadaceae</taxon>
        <taxon>Sphingomonas</taxon>
    </lineage>
</organism>
<feature type="active site" evidence="7">
    <location>
        <position position="108"/>
    </location>
</feature>
<dbReference type="GO" id="GO:0006465">
    <property type="term" value="P:signal peptide processing"/>
    <property type="evidence" value="ECO:0007669"/>
    <property type="project" value="InterPro"/>
</dbReference>
<dbReference type="NCBIfam" id="TIGR02227">
    <property type="entry name" value="sigpep_I_bact"/>
    <property type="match status" value="1"/>
</dbReference>
<dbReference type="PROSITE" id="PS00501">
    <property type="entry name" value="SPASE_I_1"/>
    <property type="match status" value="1"/>
</dbReference>
<keyword evidence="12" id="KW-1185">Reference proteome</keyword>
<dbReference type="PRINTS" id="PR00727">
    <property type="entry name" value="LEADERPTASE"/>
</dbReference>
<dbReference type="InterPro" id="IPR019533">
    <property type="entry name" value="Peptidase_S26"/>
</dbReference>
<name>A0A7W6JVI0_9SPHN</name>
<evidence type="ECO:0000256" key="3">
    <source>
        <dbReference type="ARBA" id="ARBA00013208"/>
    </source>
</evidence>
<comment type="catalytic activity">
    <reaction evidence="1 8">
        <text>Cleavage of hydrophobic, N-terminal signal or leader sequences from secreted and periplasmic proteins.</text>
        <dbReference type="EC" id="3.4.21.89"/>
    </reaction>
</comment>
<keyword evidence="8" id="KW-0472">Membrane</keyword>
<dbReference type="PANTHER" id="PTHR43390">
    <property type="entry name" value="SIGNAL PEPTIDASE I"/>
    <property type="match status" value="1"/>
</dbReference>
<keyword evidence="8" id="KW-1133">Transmembrane helix</keyword>
<gene>
    <name evidence="11" type="ORF">GGR46_003904</name>
</gene>
<feature type="active site" evidence="7">
    <location>
        <position position="47"/>
    </location>
</feature>
<dbReference type="Pfam" id="PF10502">
    <property type="entry name" value="Peptidase_S26"/>
    <property type="match status" value="1"/>
</dbReference>
<dbReference type="AlphaFoldDB" id="A0A7W6JVI0"/>
<evidence type="ECO:0000256" key="7">
    <source>
        <dbReference type="PIRSR" id="PIRSR600223-1"/>
    </source>
</evidence>
<dbReference type="CDD" id="cd06530">
    <property type="entry name" value="S26_SPase_I"/>
    <property type="match status" value="1"/>
</dbReference>
<dbReference type="InterPro" id="IPR000223">
    <property type="entry name" value="Pept_S26A_signal_pept_1"/>
</dbReference>
<comment type="caution">
    <text evidence="11">The sequence shown here is derived from an EMBL/GenBank/DDBJ whole genome shotgun (WGS) entry which is preliminary data.</text>
</comment>
<feature type="domain" description="Peptidase S26" evidence="10">
    <location>
        <begin position="18"/>
        <end position="253"/>
    </location>
</feature>
<evidence type="ECO:0000256" key="4">
    <source>
        <dbReference type="ARBA" id="ARBA00019232"/>
    </source>
</evidence>
<feature type="transmembrane region" description="Helical" evidence="8">
    <location>
        <begin position="20"/>
        <end position="42"/>
    </location>
</feature>
<keyword evidence="8" id="KW-0812">Transmembrane</keyword>
<dbReference type="GO" id="GO:0009003">
    <property type="term" value="F:signal peptidase activity"/>
    <property type="evidence" value="ECO:0007669"/>
    <property type="project" value="UniProtKB-EC"/>
</dbReference>
<dbReference type="InterPro" id="IPR036286">
    <property type="entry name" value="LexA/Signal_pep-like_sf"/>
</dbReference>
<evidence type="ECO:0000259" key="10">
    <source>
        <dbReference type="Pfam" id="PF10502"/>
    </source>
</evidence>
<dbReference type="PANTHER" id="PTHR43390:SF1">
    <property type="entry name" value="CHLOROPLAST PROCESSING PEPTIDASE"/>
    <property type="match status" value="1"/>
</dbReference>
<protein>
    <recommendedName>
        <fullName evidence="4 8">Signal peptidase I</fullName>
        <ecNumber evidence="3 8">3.4.21.89</ecNumber>
    </recommendedName>
</protein>
<sequence>MAAVDQAAVVPQKQGWVRTLLAWGLLFGGVFAFQSVAAKPFYIPSSSMMPALLKGDRLVVSKYPYGWSYASLSIHGSGVVPGRLFGRLPERGDIVTVARREDGSDLIKRVIGLPGDTVAVSHGVVILNGKPVPRVSAGTADIPVDANVPCDEAMLAPFRKVKADGSLVCALPLFRETLPNGASYDVIDLGDTYLPGGYLSPRDTYGPVKVPAGHVFLMGDNRDQSADSRFSLEEKGLGGPVPVESLGGRAEIITHSYSGEGSWLNPLAYLTALRGSRAGTSLRPEHR</sequence>
<dbReference type="PROSITE" id="PS00760">
    <property type="entry name" value="SPASE_I_2"/>
    <property type="match status" value="1"/>
</dbReference>
<dbReference type="GO" id="GO:0016020">
    <property type="term" value="C:membrane"/>
    <property type="evidence" value="ECO:0007669"/>
    <property type="project" value="UniProtKB-SubCell"/>
</dbReference>
<evidence type="ECO:0000313" key="12">
    <source>
        <dbReference type="Proteomes" id="UP000557392"/>
    </source>
</evidence>
<dbReference type="GO" id="GO:0004252">
    <property type="term" value="F:serine-type endopeptidase activity"/>
    <property type="evidence" value="ECO:0007669"/>
    <property type="project" value="InterPro"/>
</dbReference>
<dbReference type="RefSeq" id="WP_183999639.1">
    <property type="nucleotide sequence ID" value="NZ_JACIEH010000003.1"/>
</dbReference>
<evidence type="ECO:0000256" key="8">
    <source>
        <dbReference type="RuleBase" id="RU003993"/>
    </source>
</evidence>
<dbReference type="SUPFAM" id="SSF51306">
    <property type="entry name" value="LexA/Signal peptidase"/>
    <property type="match status" value="1"/>
</dbReference>
<evidence type="ECO:0000313" key="11">
    <source>
        <dbReference type="EMBL" id="MBB4100332.1"/>
    </source>
</evidence>
<evidence type="ECO:0000256" key="9">
    <source>
        <dbReference type="RuleBase" id="RU362042"/>
    </source>
</evidence>
<keyword evidence="5 8" id="KW-0645">Protease</keyword>
<dbReference type="InterPro" id="IPR019756">
    <property type="entry name" value="Pept_S26A_signal_pept_1_Ser-AS"/>
</dbReference>
<reference evidence="11 12" key="1">
    <citation type="submission" date="2020-08" db="EMBL/GenBank/DDBJ databases">
        <title>Genomic Encyclopedia of Type Strains, Phase IV (KMG-IV): sequencing the most valuable type-strain genomes for metagenomic binning, comparative biology and taxonomic classification.</title>
        <authorList>
            <person name="Goeker M."/>
        </authorList>
    </citation>
    <scope>NUCLEOTIDE SEQUENCE [LARGE SCALE GENOMIC DNA]</scope>
    <source>
        <strain evidence="11 12">DSM 101806</strain>
    </source>
</reference>
<dbReference type="EMBL" id="JACIEH010000003">
    <property type="protein sequence ID" value="MBB4100332.1"/>
    <property type="molecule type" value="Genomic_DNA"/>
</dbReference>
<evidence type="ECO:0000256" key="2">
    <source>
        <dbReference type="ARBA" id="ARBA00009370"/>
    </source>
</evidence>
<proteinExistence type="inferred from homology"/>
<evidence type="ECO:0000256" key="5">
    <source>
        <dbReference type="ARBA" id="ARBA00022670"/>
    </source>
</evidence>
<comment type="subcellular location">
    <subcellularLocation>
        <location evidence="9">Membrane</location>
        <topology evidence="9">Single-pass type II membrane protein</topology>
    </subcellularLocation>
</comment>
<dbReference type="Gene3D" id="2.10.109.10">
    <property type="entry name" value="Umud Fragment, subunit A"/>
    <property type="match status" value="1"/>
</dbReference>
<keyword evidence="6 8" id="KW-0378">Hydrolase</keyword>